<comment type="similarity">
    <text evidence="1">Belongs to the peptidase M20 family.</text>
</comment>
<dbReference type="PANTHER" id="PTHR11014">
    <property type="entry name" value="PEPTIDASE M20 FAMILY MEMBER"/>
    <property type="match status" value="1"/>
</dbReference>
<keyword evidence="3" id="KW-0479">Metal-binding</keyword>
<evidence type="ECO:0000256" key="1">
    <source>
        <dbReference type="ARBA" id="ARBA00006153"/>
    </source>
</evidence>
<protein>
    <recommendedName>
        <fullName evidence="5">Peptidase M20 dimerisation domain-containing protein</fullName>
    </recommendedName>
</protein>
<evidence type="ECO:0000313" key="4">
    <source>
        <dbReference type="EMBL" id="CAE2318349.1"/>
    </source>
</evidence>
<accession>A0A7S4L9F0</accession>
<feature type="binding site" evidence="3">
    <location>
        <position position="95"/>
    </location>
    <ligand>
        <name>Mn(2+)</name>
        <dbReference type="ChEBI" id="CHEBI:29035"/>
        <label>2</label>
    </ligand>
</feature>
<name>A0A7S4L9F0_9EUKA</name>
<evidence type="ECO:0008006" key="5">
    <source>
        <dbReference type="Google" id="ProtNLM"/>
    </source>
</evidence>
<organism evidence="4">
    <name type="scientific">Paramoeba aestuarina</name>
    <dbReference type="NCBI Taxonomy" id="180227"/>
    <lineage>
        <taxon>Eukaryota</taxon>
        <taxon>Amoebozoa</taxon>
        <taxon>Discosea</taxon>
        <taxon>Flabellinia</taxon>
        <taxon>Dactylopodida</taxon>
        <taxon>Paramoebidae</taxon>
        <taxon>Paramoeba</taxon>
    </lineage>
</organism>
<dbReference type="SUPFAM" id="SSF53187">
    <property type="entry name" value="Zn-dependent exopeptidases"/>
    <property type="match status" value="1"/>
</dbReference>
<evidence type="ECO:0000256" key="3">
    <source>
        <dbReference type="PIRSR" id="PIRSR005962-1"/>
    </source>
</evidence>
<reference evidence="4" key="1">
    <citation type="submission" date="2021-01" db="EMBL/GenBank/DDBJ databases">
        <authorList>
            <person name="Corre E."/>
            <person name="Pelletier E."/>
            <person name="Niang G."/>
            <person name="Scheremetjew M."/>
            <person name="Finn R."/>
            <person name="Kale V."/>
            <person name="Holt S."/>
            <person name="Cochrane G."/>
            <person name="Meng A."/>
            <person name="Brown T."/>
            <person name="Cohen L."/>
        </authorList>
    </citation>
    <scope>NUCLEOTIDE SEQUENCE</scope>
    <source>
        <strain evidence="4">SoJaBio B1-5/56/2</strain>
    </source>
</reference>
<keyword evidence="3" id="KW-0464">Manganese</keyword>
<sequence length="381" mass="41698">MEFSVKEENLVPRRRHLHMHPELSFQEKETQEYILKELKNMGIEGKKIASTGVICRLGPSSGPAIALRADTDALPVLESNEVEYKSKNEGKMHACGHDGHVSGLLATLETIKDWKLTKGVVGLFQPAEEGYHGARKMVEEGCMEDVEAVFGIHLWNTLAYGKIGISEGPVMANSDRFTIEITGRGGHGSMPHDCADPTLAAANVVLNAQQIVARNLNPMKESAVISFGGIKTNSFVSNVIPESVSLCGTVRSYEEPVRCLVEKRLGEICQGVELLNGLKADYKFVRGYSAVVNDAIGVKMATQAGQKVDIAEVVPAPKVLSGEDFYYYNQEGKVPSCFIFVGSAINDGVIRPHHSPEFDIDERALLVSAKLYCQIVYDNCR</sequence>
<dbReference type="InterPro" id="IPR036264">
    <property type="entry name" value="Bact_exopeptidase_dim_dom"/>
</dbReference>
<evidence type="ECO:0000256" key="2">
    <source>
        <dbReference type="ARBA" id="ARBA00022801"/>
    </source>
</evidence>
<dbReference type="SUPFAM" id="SSF55031">
    <property type="entry name" value="Bacterial exopeptidase dimerisation domain"/>
    <property type="match status" value="1"/>
</dbReference>
<dbReference type="Gene3D" id="3.40.630.10">
    <property type="entry name" value="Zn peptidases"/>
    <property type="match status" value="1"/>
</dbReference>
<dbReference type="EMBL" id="HBKR01025854">
    <property type="protein sequence ID" value="CAE2318349.1"/>
    <property type="molecule type" value="Transcribed_RNA"/>
</dbReference>
<gene>
    <name evidence="4" type="ORF">NAES01612_LOCUS16953</name>
</gene>
<dbReference type="PIRSF" id="PIRSF005962">
    <property type="entry name" value="Pept_M20D_amidohydro"/>
    <property type="match status" value="1"/>
</dbReference>
<keyword evidence="2" id="KW-0378">Hydrolase</keyword>
<dbReference type="InterPro" id="IPR002933">
    <property type="entry name" value="Peptidase_M20"/>
</dbReference>
<dbReference type="GO" id="GO:0046872">
    <property type="term" value="F:metal ion binding"/>
    <property type="evidence" value="ECO:0007669"/>
    <property type="project" value="UniProtKB-KW"/>
</dbReference>
<feature type="binding site" evidence="3">
    <location>
        <position position="153"/>
    </location>
    <ligand>
        <name>Mn(2+)</name>
        <dbReference type="ChEBI" id="CHEBI:29035"/>
        <label>2</label>
    </ligand>
</feature>
<dbReference type="Pfam" id="PF01546">
    <property type="entry name" value="Peptidase_M20"/>
    <property type="match status" value="1"/>
</dbReference>
<feature type="binding site" evidence="3">
    <location>
        <position position="129"/>
    </location>
    <ligand>
        <name>Mn(2+)</name>
        <dbReference type="ChEBI" id="CHEBI:29035"/>
        <label>2</label>
    </ligand>
</feature>
<proteinExistence type="inferred from homology"/>
<feature type="binding site" evidence="3">
    <location>
        <position position="354"/>
    </location>
    <ligand>
        <name>Mn(2+)</name>
        <dbReference type="ChEBI" id="CHEBI:29035"/>
        <label>2</label>
    </ligand>
</feature>
<dbReference type="AlphaFoldDB" id="A0A7S4L9F0"/>
<dbReference type="FunFam" id="3.30.70.360:FF:000001">
    <property type="entry name" value="N-acetyldiaminopimelate deacetylase"/>
    <property type="match status" value="1"/>
</dbReference>
<dbReference type="InterPro" id="IPR017439">
    <property type="entry name" value="Amidohydrolase"/>
</dbReference>
<feature type="binding site" evidence="3">
    <location>
        <position position="97"/>
    </location>
    <ligand>
        <name>Mn(2+)</name>
        <dbReference type="ChEBI" id="CHEBI:29035"/>
        <label>2</label>
    </ligand>
</feature>
<dbReference type="NCBIfam" id="TIGR01891">
    <property type="entry name" value="amidohydrolases"/>
    <property type="match status" value="1"/>
</dbReference>
<dbReference type="GO" id="GO:0016787">
    <property type="term" value="F:hydrolase activity"/>
    <property type="evidence" value="ECO:0007669"/>
    <property type="project" value="UniProtKB-KW"/>
</dbReference>
<dbReference type="PANTHER" id="PTHR11014:SF63">
    <property type="entry name" value="METALLOPEPTIDASE, PUTATIVE (AFU_ORTHOLOGUE AFUA_6G09600)-RELATED"/>
    <property type="match status" value="1"/>
</dbReference>
<dbReference type="Gene3D" id="3.30.70.360">
    <property type="match status" value="1"/>
</dbReference>
<comment type="cofactor">
    <cofactor evidence="3">
        <name>Mn(2+)</name>
        <dbReference type="ChEBI" id="CHEBI:29035"/>
    </cofactor>
    <text evidence="3">The Mn(2+) ion enhances activity.</text>
</comment>